<keyword evidence="3" id="KW-1185">Reference proteome</keyword>
<dbReference type="EMBL" id="JACEIK010001213">
    <property type="protein sequence ID" value="MCD7467262.1"/>
    <property type="molecule type" value="Genomic_DNA"/>
</dbReference>
<proteinExistence type="predicted"/>
<evidence type="ECO:0000313" key="2">
    <source>
        <dbReference type="EMBL" id="MCD7467262.1"/>
    </source>
</evidence>
<gene>
    <name evidence="2" type="ORF">HAX54_004591</name>
</gene>
<accession>A0ABS8T786</accession>
<evidence type="ECO:0000256" key="1">
    <source>
        <dbReference type="SAM" id="MobiDB-lite"/>
    </source>
</evidence>
<feature type="region of interest" description="Disordered" evidence="1">
    <location>
        <begin position="191"/>
        <end position="215"/>
    </location>
</feature>
<name>A0ABS8T786_DATST</name>
<evidence type="ECO:0000313" key="3">
    <source>
        <dbReference type="Proteomes" id="UP000823775"/>
    </source>
</evidence>
<organism evidence="2 3">
    <name type="scientific">Datura stramonium</name>
    <name type="common">Jimsonweed</name>
    <name type="synonym">Common thornapple</name>
    <dbReference type="NCBI Taxonomy" id="4076"/>
    <lineage>
        <taxon>Eukaryota</taxon>
        <taxon>Viridiplantae</taxon>
        <taxon>Streptophyta</taxon>
        <taxon>Embryophyta</taxon>
        <taxon>Tracheophyta</taxon>
        <taxon>Spermatophyta</taxon>
        <taxon>Magnoliopsida</taxon>
        <taxon>eudicotyledons</taxon>
        <taxon>Gunneridae</taxon>
        <taxon>Pentapetalae</taxon>
        <taxon>asterids</taxon>
        <taxon>lamiids</taxon>
        <taxon>Solanales</taxon>
        <taxon>Solanaceae</taxon>
        <taxon>Solanoideae</taxon>
        <taxon>Datureae</taxon>
        <taxon>Datura</taxon>
    </lineage>
</organism>
<dbReference type="Proteomes" id="UP000823775">
    <property type="component" value="Unassembled WGS sequence"/>
</dbReference>
<dbReference type="CDD" id="cd22645">
    <property type="entry name" value="BIC1_CID"/>
    <property type="match status" value="1"/>
</dbReference>
<dbReference type="InterPro" id="IPR040374">
    <property type="entry name" value="BIC"/>
</dbReference>
<dbReference type="PANTHER" id="PTHR34207">
    <property type="entry name" value="PROTEIN BIC1"/>
    <property type="match status" value="1"/>
</dbReference>
<comment type="caution">
    <text evidence="2">The sequence shown here is derived from an EMBL/GenBank/DDBJ whole genome shotgun (WGS) entry which is preliminary data.</text>
</comment>
<sequence length="215" mass="24842">MKEKQQISLKQIECGQFQDSINKFGSLLSNMVDDGEKRGDFFDSTEKENQEVLSRDKQGEYQYQGSVKNFESLLMVNDGEKIGDLFDSAKKENQEILSRDKRDEYQYQDSMKNLESLSMVHDGDKTGEFFIVPEKLGLSRREKLKRHRREVGGRVCVPERWGYEGSLREWVDCSSFDKILAPNGLKSAREALMSQGKRARSESTSTSRMLEIRSR</sequence>
<reference evidence="2 3" key="1">
    <citation type="journal article" date="2021" name="BMC Genomics">
        <title>Datura genome reveals duplications of psychoactive alkaloid biosynthetic genes and high mutation rate following tissue culture.</title>
        <authorList>
            <person name="Rajewski A."/>
            <person name="Carter-House D."/>
            <person name="Stajich J."/>
            <person name="Litt A."/>
        </authorList>
    </citation>
    <scope>NUCLEOTIDE SEQUENCE [LARGE SCALE GENOMIC DNA]</scope>
    <source>
        <strain evidence="2">AR-01</strain>
    </source>
</reference>
<dbReference type="PANTHER" id="PTHR34207:SF16">
    <property type="match status" value="1"/>
</dbReference>
<protein>
    <submittedName>
        <fullName evidence="2">Uncharacterized protein</fullName>
    </submittedName>
</protein>